<organism evidence="2 3">
    <name type="scientific">Streptomyces cynarae</name>
    <dbReference type="NCBI Taxonomy" id="2981134"/>
    <lineage>
        <taxon>Bacteria</taxon>
        <taxon>Bacillati</taxon>
        <taxon>Actinomycetota</taxon>
        <taxon>Actinomycetes</taxon>
        <taxon>Kitasatosporales</taxon>
        <taxon>Streptomycetaceae</taxon>
        <taxon>Streptomyces</taxon>
    </lineage>
</organism>
<keyword evidence="3" id="KW-1185">Reference proteome</keyword>
<name>A0ABY6EDJ0_9ACTN</name>
<dbReference type="Gene3D" id="2.80.10.50">
    <property type="match status" value="1"/>
</dbReference>
<feature type="domain" description="Ricin B lectin" evidence="1">
    <location>
        <begin position="3"/>
        <end position="55"/>
    </location>
</feature>
<dbReference type="RefSeq" id="WP_263233454.1">
    <property type="nucleotide sequence ID" value="NZ_CP106793.1"/>
</dbReference>
<dbReference type="Proteomes" id="UP001061298">
    <property type="component" value="Chromosome"/>
</dbReference>
<evidence type="ECO:0000313" key="3">
    <source>
        <dbReference type="Proteomes" id="UP001061298"/>
    </source>
</evidence>
<reference evidence="2" key="1">
    <citation type="submission" date="2022-10" db="EMBL/GenBank/DDBJ databases">
        <authorList>
            <person name="Mo P."/>
        </authorList>
    </citation>
    <scope>NUCLEOTIDE SEQUENCE</scope>
    <source>
        <strain evidence="2">HUAS 13-4</strain>
    </source>
</reference>
<gene>
    <name evidence="2" type="ORF">N8I84_34835</name>
</gene>
<accession>A0ABY6EDJ0</accession>
<evidence type="ECO:0000259" key="1">
    <source>
        <dbReference type="Pfam" id="PF00652"/>
    </source>
</evidence>
<evidence type="ECO:0000313" key="2">
    <source>
        <dbReference type="EMBL" id="UXY23301.1"/>
    </source>
</evidence>
<dbReference type="SUPFAM" id="SSF50370">
    <property type="entry name" value="Ricin B-like lectins"/>
    <property type="match status" value="1"/>
</dbReference>
<dbReference type="InterPro" id="IPR035992">
    <property type="entry name" value="Ricin_B-like_lectins"/>
</dbReference>
<dbReference type="Pfam" id="PF00652">
    <property type="entry name" value="Ricin_B_lectin"/>
    <property type="match status" value="1"/>
</dbReference>
<protein>
    <submittedName>
        <fullName evidence="2">Ricin-type beta-trefoil lectin domain protein</fullName>
    </submittedName>
</protein>
<dbReference type="InterPro" id="IPR000772">
    <property type="entry name" value="Ricin_B_lectin"/>
</dbReference>
<dbReference type="EMBL" id="CP106793">
    <property type="protein sequence ID" value="UXY23301.1"/>
    <property type="molecule type" value="Genomic_DNA"/>
</dbReference>
<proteinExistence type="predicted"/>
<sequence length="82" mass="8601">MGQIRDCSGNQDQQIAATDAGELRVLGNCLAAAGDGTAPGTQLILWPCNGKSSQKVESRIGPPGLAVRRRMGERIVRRIGGV</sequence>